<dbReference type="NCBIfam" id="TIGR01534">
    <property type="entry name" value="GAPDH-I"/>
    <property type="match status" value="1"/>
</dbReference>
<keyword evidence="3 9" id="KW-0560">Oxidoreductase</keyword>
<protein>
    <recommendedName>
        <fullName evidence="9">Glyceraldehyde-3-phosphate dehydrogenase</fullName>
        <ecNumber evidence="9">1.2.1.-</ecNumber>
    </recommendedName>
</protein>
<evidence type="ECO:0000256" key="5">
    <source>
        <dbReference type="PIRSR" id="PIRSR000149-2"/>
    </source>
</evidence>
<dbReference type="InterPro" id="IPR020830">
    <property type="entry name" value="GlycerAld_3-P_DH_AS"/>
</dbReference>
<sequence length="342" mass="37908">MGIKVGINGFGRIGRSFFRACRGYEDIEIVAVNDLTDSSHLAHLLKFDSVHGIYEGEVYAGGDTLNVDGREIRVFAERDPSKIPWGDLEVDIVIEATGVFREREKAELHLRGGARKVVITAPAKNPDLTVVLGVNEDRYSPQEHSIVSNASCTTNCLAPVVKVLSDAFGVKKGYMVTIHAYTNDQRLLDLPHKDFRRARAAALNIVPTTTGAARAIGEVIPELRGRLDGTARRVPVPDGSLIDLTVVVERKPSSVEEVNERFRETAERYVASGKIYLREILRYSEEPIVSTDIVGDPFSAIFDAPLTQVIEDLVHVAAWYDNEWGYSCRLRDLVLFMAEKGI</sequence>
<feature type="binding site" evidence="5">
    <location>
        <position position="233"/>
    </location>
    <ligand>
        <name>D-glyceraldehyde 3-phosphate</name>
        <dbReference type="ChEBI" id="CHEBI:59776"/>
    </ligand>
</feature>
<feature type="binding site" evidence="5">
    <location>
        <position position="182"/>
    </location>
    <ligand>
        <name>D-glyceraldehyde 3-phosphate</name>
        <dbReference type="ChEBI" id="CHEBI:59776"/>
    </ligand>
</feature>
<comment type="similarity">
    <text evidence="1 8">Belongs to the glyceraldehyde-3-phosphate dehydrogenase family.</text>
</comment>
<dbReference type="Gene3D" id="3.40.50.720">
    <property type="entry name" value="NAD(P)-binding Rossmann-like Domain"/>
    <property type="match status" value="1"/>
</dbReference>
<dbReference type="InterPro" id="IPR020829">
    <property type="entry name" value="GlycerAld_3-P_DH_cat"/>
</dbReference>
<dbReference type="InterPro" id="IPR020828">
    <property type="entry name" value="GlycerAld_3-P_DH_NAD(P)-bd"/>
</dbReference>
<feature type="binding site" evidence="6">
    <location>
        <begin position="12"/>
        <end position="13"/>
    </location>
    <ligand>
        <name>NAD(+)</name>
        <dbReference type="ChEBI" id="CHEBI:57540"/>
    </ligand>
</feature>
<keyword evidence="6" id="KW-0520">NAD</keyword>
<evidence type="ECO:0000256" key="6">
    <source>
        <dbReference type="PIRSR" id="PIRSR000149-3"/>
    </source>
</evidence>
<dbReference type="EC" id="1.2.1.-" evidence="9"/>
<dbReference type="CDD" id="cd05214">
    <property type="entry name" value="GAPDH_I_N"/>
    <property type="match status" value="1"/>
</dbReference>
<dbReference type="Pfam" id="PF02800">
    <property type="entry name" value="Gp_dh_C"/>
    <property type="match status" value="1"/>
</dbReference>
<feature type="binding site" evidence="5">
    <location>
        <begin position="210"/>
        <end position="211"/>
    </location>
    <ligand>
        <name>D-glyceraldehyde 3-phosphate</name>
        <dbReference type="ChEBI" id="CHEBI:59776"/>
    </ligand>
</feature>
<organism evidence="11">
    <name type="scientific">Aquifex aeolicus</name>
    <dbReference type="NCBI Taxonomy" id="63363"/>
    <lineage>
        <taxon>Bacteria</taxon>
        <taxon>Pseudomonadati</taxon>
        <taxon>Aquificota</taxon>
        <taxon>Aquificia</taxon>
        <taxon>Aquificales</taxon>
        <taxon>Aquificaceae</taxon>
        <taxon>Aquifex</taxon>
    </lineage>
</organism>
<comment type="caution">
    <text evidence="11">The sequence shown here is derived from an EMBL/GenBank/DDBJ whole genome shotgun (WGS) entry which is preliminary data.</text>
</comment>
<comment type="subunit">
    <text evidence="2">Homotetramer.</text>
</comment>
<dbReference type="PROSITE" id="PS00071">
    <property type="entry name" value="GAPDH"/>
    <property type="match status" value="1"/>
</dbReference>
<dbReference type="InterPro" id="IPR036291">
    <property type="entry name" value="NAD(P)-bd_dom_sf"/>
</dbReference>
<dbReference type="GO" id="GO:0050661">
    <property type="term" value="F:NADP binding"/>
    <property type="evidence" value="ECO:0007669"/>
    <property type="project" value="InterPro"/>
</dbReference>
<proteinExistence type="inferred from homology"/>
<feature type="binding site" evidence="6">
    <location>
        <position position="120"/>
    </location>
    <ligand>
        <name>NAD(+)</name>
        <dbReference type="ChEBI" id="CHEBI:57540"/>
    </ligand>
</feature>
<feature type="domain" description="Glyceraldehyde 3-phosphate dehydrogenase NAD(P) binding" evidence="10">
    <location>
        <begin position="3"/>
        <end position="152"/>
    </location>
</feature>
<dbReference type="FunFam" id="3.30.360.10:FF:000002">
    <property type="entry name" value="Glyceraldehyde-3-phosphate dehydrogenase"/>
    <property type="match status" value="1"/>
</dbReference>
<dbReference type="PRINTS" id="PR00078">
    <property type="entry name" value="G3PDHDRGNASE"/>
</dbReference>
<feature type="binding site" evidence="5">
    <location>
        <begin position="151"/>
        <end position="153"/>
    </location>
    <ligand>
        <name>D-glyceraldehyde 3-phosphate</name>
        <dbReference type="ChEBI" id="CHEBI:59776"/>
    </ligand>
</feature>
<dbReference type="Gene3D" id="3.30.360.10">
    <property type="entry name" value="Dihydrodipicolinate Reductase, domain 2"/>
    <property type="match status" value="1"/>
</dbReference>
<feature type="active site" description="Nucleophile" evidence="4">
    <location>
        <position position="152"/>
    </location>
</feature>
<reference evidence="11" key="1">
    <citation type="journal article" date="2020" name="mSystems">
        <title>Genome- and Community-Level Interaction Insights into Carbon Utilization and Element Cycling Functions of Hydrothermarchaeota in Hydrothermal Sediment.</title>
        <authorList>
            <person name="Zhou Z."/>
            <person name="Liu Y."/>
            <person name="Xu W."/>
            <person name="Pan J."/>
            <person name="Luo Z.H."/>
            <person name="Li M."/>
        </authorList>
    </citation>
    <scope>NUCLEOTIDE SEQUENCE [LARGE SCALE GENOMIC DNA]</scope>
    <source>
        <strain evidence="11">HyVt-501</strain>
    </source>
</reference>
<dbReference type="GO" id="GO:0051287">
    <property type="term" value="F:NAD binding"/>
    <property type="evidence" value="ECO:0007669"/>
    <property type="project" value="InterPro"/>
</dbReference>
<dbReference type="InterPro" id="IPR006424">
    <property type="entry name" value="Glyceraldehyde-3-P_DH_1"/>
</dbReference>
<dbReference type="EMBL" id="DRNB01000080">
    <property type="protein sequence ID" value="HHJ63707.1"/>
    <property type="molecule type" value="Genomic_DNA"/>
</dbReference>
<dbReference type="PIRSF" id="PIRSF000149">
    <property type="entry name" value="GAP_DH"/>
    <property type="match status" value="1"/>
</dbReference>
<evidence type="ECO:0000256" key="3">
    <source>
        <dbReference type="ARBA" id="ARBA00023002"/>
    </source>
</evidence>
<dbReference type="GO" id="GO:0016620">
    <property type="term" value="F:oxidoreductase activity, acting on the aldehyde or oxo group of donors, NAD or NADP as acceptor"/>
    <property type="evidence" value="ECO:0007669"/>
    <property type="project" value="InterPro"/>
</dbReference>
<evidence type="ECO:0000259" key="10">
    <source>
        <dbReference type="SMART" id="SM00846"/>
    </source>
</evidence>
<evidence type="ECO:0000256" key="4">
    <source>
        <dbReference type="PIRSR" id="PIRSR000149-1"/>
    </source>
</evidence>
<feature type="binding site" evidence="6">
    <location>
        <position position="34"/>
    </location>
    <ligand>
        <name>NAD(+)</name>
        <dbReference type="ChEBI" id="CHEBI:57540"/>
    </ligand>
</feature>
<evidence type="ECO:0000256" key="7">
    <source>
        <dbReference type="PIRSR" id="PIRSR000149-4"/>
    </source>
</evidence>
<dbReference type="AlphaFoldDB" id="A0A7C5L645"/>
<dbReference type="Proteomes" id="UP000885792">
    <property type="component" value="Unassembled WGS sequence"/>
</dbReference>
<evidence type="ECO:0000256" key="2">
    <source>
        <dbReference type="ARBA" id="ARBA00011881"/>
    </source>
</evidence>
<accession>A0A7C5L645</accession>
<dbReference type="SUPFAM" id="SSF55347">
    <property type="entry name" value="Glyceraldehyde-3-phosphate dehydrogenase-like, C-terminal domain"/>
    <property type="match status" value="1"/>
</dbReference>
<dbReference type="FunFam" id="3.40.50.720:FF:000001">
    <property type="entry name" value="Glyceraldehyde-3-phosphate dehydrogenase"/>
    <property type="match status" value="1"/>
</dbReference>
<evidence type="ECO:0000256" key="1">
    <source>
        <dbReference type="ARBA" id="ARBA00007406"/>
    </source>
</evidence>
<evidence type="ECO:0000313" key="11">
    <source>
        <dbReference type="EMBL" id="HHJ63707.1"/>
    </source>
</evidence>
<dbReference type="SMART" id="SM00846">
    <property type="entry name" value="Gp_dh_N"/>
    <property type="match status" value="1"/>
</dbReference>
<dbReference type="Pfam" id="PF00044">
    <property type="entry name" value="Gp_dh_N"/>
    <property type="match status" value="1"/>
</dbReference>
<feature type="binding site" evidence="6">
    <location>
        <position position="322"/>
    </location>
    <ligand>
        <name>NAD(+)</name>
        <dbReference type="ChEBI" id="CHEBI:57540"/>
    </ligand>
</feature>
<dbReference type="SUPFAM" id="SSF51735">
    <property type="entry name" value="NAD(P)-binding Rossmann-fold domains"/>
    <property type="match status" value="1"/>
</dbReference>
<feature type="site" description="Activates thiol group during catalysis" evidence="7">
    <location>
        <position position="179"/>
    </location>
</feature>
<name>A0A7C5L645_AQUAO</name>
<evidence type="ECO:0000256" key="8">
    <source>
        <dbReference type="RuleBase" id="RU000397"/>
    </source>
</evidence>
<dbReference type="CDD" id="cd18126">
    <property type="entry name" value="GAPDH_I_C"/>
    <property type="match status" value="1"/>
</dbReference>
<evidence type="ECO:0000256" key="9">
    <source>
        <dbReference type="RuleBase" id="RU361160"/>
    </source>
</evidence>
<dbReference type="GO" id="GO:0006006">
    <property type="term" value="P:glucose metabolic process"/>
    <property type="evidence" value="ECO:0007669"/>
    <property type="project" value="InterPro"/>
</dbReference>
<keyword evidence="6" id="KW-0547">Nucleotide-binding</keyword>
<dbReference type="PANTHER" id="PTHR43148">
    <property type="entry name" value="GLYCERALDEHYDE-3-PHOSPHATE DEHYDROGENASE 2"/>
    <property type="match status" value="1"/>
</dbReference>
<dbReference type="InterPro" id="IPR020831">
    <property type="entry name" value="GlycerAld/Erythrose_P_DH"/>
</dbReference>
<feature type="binding site" evidence="6">
    <location>
        <position position="78"/>
    </location>
    <ligand>
        <name>NAD(+)</name>
        <dbReference type="ChEBI" id="CHEBI:57540"/>
    </ligand>
</feature>
<gene>
    <name evidence="11" type="primary">gap</name>
    <name evidence="11" type="ORF">ENJ61_02260</name>
</gene>